<dbReference type="GO" id="GO:0000978">
    <property type="term" value="F:RNA polymerase II cis-regulatory region sequence-specific DNA binding"/>
    <property type="evidence" value="ECO:0007669"/>
    <property type="project" value="UniProtKB-ARBA"/>
</dbReference>
<dbReference type="Pfam" id="PF16179">
    <property type="entry name" value="RHD_dimer"/>
    <property type="match status" value="1"/>
</dbReference>
<keyword evidence="10" id="KW-1185">Reference proteome</keyword>
<evidence type="ECO:0000259" key="8">
    <source>
        <dbReference type="PROSITE" id="PS50254"/>
    </source>
</evidence>
<dbReference type="Gene3D" id="2.60.40.10">
    <property type="entry name" value="Immunoglobulins"/>
    <property type="match status" value="1"/>
</dbReference>
<reference evidence="9 10" key="1">
    <citation type="journal article" date="2021" name="G3 (Bethesda)">
        <title>Improved contiguity of the threespine stickleback genome using long-read sequencing.</title>
        <authorList>
            <person name="Nath S."/>
            <person name="Shaw D.E."/>
            <person name="White M.A."/>
        </authorList>
    </citation>
    <scope>NUCLEOTIDE SEQUENCE [LARGE SCALE GENOMIC DNA]</scope>
    <source>
        <strain evidence="9 10">Lake Benthic</strain>
    </source>
</reference>
<dbReference type="PROSITE" id="PS50254">
    <property type="entry name" value="REL_2"/>
    <property type="match status" value="1"/>
</dbReference>
<dbReference type="PROSITE" id="PS01204">
    <property type="entry name" value="REL_1"/>
    <property type="match status" value="1"/>
</dbReference>
<dbReference type="SUPFAM" id="SSF49417">
    <property type="entry name" value="p53-like transcription factors"/>
    <property type="match status" value="1"/>
</dbReference>
<evidence type="ECO:0000256" key="1">
    <source>
        <dbReference type="ARBA" id="ARBA00004123"/>
    </source>
</evidence>
<dbReference type="GO" id="GO:0048511">
    <property type="term" value="P:rhythmic process"/>
    <property type="evidence" value="ECO:0007669"/>
    <property type="project" value="UniProtKB-KW"/>
</dbReference>
<feature type="region of interest" description="Disordered" evidence="7">
    <location>
        <begin position="144"/>
        <end position="200"/>
    </location>
</feature>
<evidence type="ECO:0000313" key="10">
    <source>
        <dbReference type="Proteomes" id="UP000007635"/>
    </source>
</evidence>
<evidence type="ECO:0000313" key="9">
    <source>
        <dbReference type="Ensembl" id="ENSGACP00000048771.1"/>
    </source>
</evidence>
<dbReference type="GO" id="GO:0030098">
    <property type="term" value="P:lymphocyte differentiation"/>
    <property type="evidence" value="ECO:0007669"/>
    <property type="project" value="UniProtKB-ARBA"/>
</dbReference>
<dbReference type="InterPro" id="IPR030496">
    <property type="entry name" value="RelB_RHD_N"/>
</dbReference>
<dbReference type="CDD" id="cd07886">
    <property type="entry name" value="RHD-n_RelB"/>
    <property type="match status" value="1"/>
</dbReference>
<dbReference type="GO" id="GO:0038061">
    <property type="term" value="P:non-canonical NF-kappaB signal transduction"/>
    <property type="evidence" value="ECO:0007669"/>
    <property type="project" value="TreeGrafter"/>
</dbReference>
<dbReference type="Proteomes" id="UP000007635">
    <property type="component" value="Chromosome I"/>
</dbReference>
<evidence type="ECO:0000256" key="5">
    <source>
        <dbReference type="ARBA" id="ARBA00023163"/>
    </source>
</evidence>
<dbReference type="InterPro" id="IPR008967">
    <property type="entry name" value="p53-like_TF_DNA-bd_sf"/>
</dbReference>
<comment type="subcellular location">
    <subcellularLocation>
        <location evidence="1">Nucleus</location>
    </subcellularLocation>
</comment>
<name>A0AAQ4QEX8_GASAC</name>
<dbReference type="PRINTS" id="PR00057">
    <property type="entry name" value="NFKBTNSCPFCT"/>
</dbReference>
<dbReference type="InterPro" id="IPR037059">
    <property type="entry name" value="RHD_DNA_bind_dom_sf"/>
</dbReference>
<dbReference type="SMART" id="SM00429">
    <property type="entry name" value="IPT"/>
    <property type="match status" value="1"/>
</dbReference>
<dbReference type="FunFam" id="2.60.40.340:FF:000005">
    <property type="entry name" value="RELB proto-oncogene, NF-kB subunit"/>
    <property type="match status" value="1"/>
</dbReference>
<dbReference type="InterPro" id="IPR011539">
    <property type="entry name" value="RHD_DNA_bind_dom"/>
</dbReference>
<dbReference type="InterPro" id="IPR014756">
    <property type="entry name" value="Ig_E-set"/>
</dbReference>
<dbReference type="GO" id="GO:0006954">
    <property type="term" value="P:inflammatory response"/>
    <property type="evidence" value="ECO:0007669"/>
    <property type="project" value="TreeGrafter"/>
</dbReference>
<dbReference type="InterPro" id="IPR002909">
    <property type="entry name" value="IPT_dom"/>
</dbReference>
<dbReference type="GO" id="GO:0007399">
    <property type="term" value="P:nervous system development"/>
    <property type="evidence" value="ECO:0007669"/>
    <property type="project" value="UniProtKB-ARBA"/>
</dbReference>
<feature type="compositionally biased region" description="Low complexity" evidence="7">
    <location>
        <begin position="185"/>
        <end position="195"/>
    </location>
</feature>
<dbReference type="InterPro" id="IPR032397">
    <property type="entry name" value="RHD_dimer"/>
</dbReference>
<dbReference type="InterPro" id="IPR030492">
    <property type="entry name" value="RHD_CS"/>
</dbReference>
<evidence type="ECO:0000256" key="4">
    <source>
        <dbReference type="ARBA" id="ARBA00023159"/>
    </source>
</evidence>
<accession>A0AAQ4QEX8</accession>
<evidence type="ECO:0000256" key="7">
    <source>
        <dbReference type="SAM" id="MobiDB-lite"/>
    </source>
</evidence>
<dbReference type="GO" id="GO:0007249">
    <property type="term" value="P:canonical NF-kappaB signal transduction"/>
    <property type="evidence" value="ECO:0007669"/>
    <property type="project" value="TreeGrafter"/>
</dbReference>
<dbReference type="InterPro" id="IPR013783">
    <property type="entry name" value="Ig-like_fold"/>
</dbReference>
<proteinExistence type="predicted"/>
<reference evidence="9" key="3">
    <citation type="submission" date="2025-09" db="UniProtKB">
        <authorList>
            <consortium name="Ensembl"/>
        </authorList>
    </citation>
    <scope>IDENTIFICATION</scope>
</reference>
<sequence length="660" mass="73369">MNDMDIFNGASGKSQVLFARLRVVLVVCIFFVRGRLRHHQACDFVRADNTHYPGLRPAVAAHLGTCCSTFQHFLFLMLCVCPAEPRGPSDFDLIEEIITEWSGASLPGPPPPPADLLCQDHRMRQQSPSQPVLLSRGAACQPTCTFPQPQQQSSTSKDMAHSSRGAGAPPGFPRRGRGAACSLTSKSSRGVSSHSRGGETEMLEQLLNKPRLVVLEEPKERGMRFRYECEGRSAGSILGASSSETSKSQPTIEIQGPIDHLKRVTVTVSLVTKDPPHRPHPHCLVGKDCANGSGICVVTLNPHSNRRHSFVNLGIQCVRRKELDASLEKRRNLNIDPFQTGHSKGIEDMDMNAVRLCFQCEFEWEDGRKDCLSPVVSNPIYDKKATTTSQLKIGRFNQYRGSCTGKTEIYMLCDKVQKDDIEIIFRRGSWKASGEFAQTDVHRQIAIVFKTPPYQDQDITEEVEVSVVLRRLSDQMESESITFTYLPHNPDPYEVNRKRKIKSDISFSEKPCVTAESAPAAEQPFHLHQTMMGPNERLCAARPGASALGEMCYSEHQDTNNDSDAAILNQLLEMPAIWDIISNPGLTSAMPSGFEQGPEAGAVFANLDMNFNPNFGPYTQDFSHYNDLQFNMLVNEIQNPQSEGRESPSSTLQVKTEEEL</sequence>
<dbReference type="GO" id="GO:0000981">
    <property type="term" value="F:DNA-binding transcription factor activity, RNA polymerase II-specific"/>
    <property type="evidence" value="ECO:0007669"/>
    <property type="project" value="TreeGrafter"/>
</dbReference>
<evidence type="ECO:0000256" key="3">
    <source>
        <dbReference type="ARBA" id="ARBA00023108"/>
    </source>
</evidence>
<dbReference type="Pfam" id="PF00554">
    <property type="entry name" value="RHD_DNA_bind"/>
    <property type="match status" value="1"/>
</dbReference>
<keyword evidence="4" id="KW-0010">Activator</keyword>
<dbReference type="PANTHER" id="PTHR24169:SF18">
    <property type="entry name" value="TRANSCRIPTION FACTOR RELB"/>
    <property type="match status" value="1"/>
</dbReference>
<dbReference type="GO" id="GO:0005634">
    <property type="term" value="C:nucleus"/>
    <property type="evidence" value="ECO:0007669"/>
    <property type="project" value="UniProtKB-SubCell"/>
</dbReference>
<evidence type="ECO:0000256" key="2">
    <source>
        <dbReference type="ARBA" id="ARBA00023015"/>
    </source>
</evidence>
<reference evidence="9" key="2">
    <citation type="submission" date="2025-08" db="UniProtKB">
        <authorList>
            <consortium name="Ensembl"/>
        </authorList>
    </citation>
    <scope>IDENTIFICATION</scope>
</reference>
<dbReference type="FunFam" id="2.60.40.10:FF:000046">
    <property type="entry name" value="Nuclear factor NF-kappa-B p105 subunit"/>
    <property type="match status" value="1"/>
</dbReference>
<keyword evidence="5" id="KW-0804">Transcription</keyword>
<dbReference type="GO" id="GO:0033554">
    <property type="term" value="P:cellular response to stress"/>
    <property type="evidence" value="ECO:0007669"/>
    <property type="project" value="TreeGrafter"/>
</dbReference>
<evidence type="ECO:0000256" key="6">
    <source>
        <dbReference type="ARBA" id="ARBA00023242"/>
    </source>
</evidence>
<keyword evidence="6" id="KW-0539">Nucleus</keyword>
<dbReference type="Ensembl" id="ENSGACT00000076705.1">
    <property type="protein sequence ID" value="ENSGACP00000048771.1"/>
    <property type="gene ID" value="ENSGACG00000009656.2"/>
</dbReference>
<dbReference type="GO" id="GO:0045087">
    <property type="term" value="P:innate immune response"/>
    <property type="evidence" value="ECO:0007669"/>
    <property type="project" value="TreeGrafter"/>
</dbReference>
<dbReference type="Gene3D" id="2.60.40.340">
    <property type="entry name" value="Rel homology domain (RHD), DNA-binding domain"/>
    <property type="match status" value="1"/>
</dbReference>
<dbReference type="GeneTree" id="ENSGT00940000160230"/>
<feature type="compositionally biased region" description="Polar residues" evidence="7">
    <location>
        <begin position="640"/>
        <end position="654"/>
    </location>
</feature>
<feature type="compositionally biased region" description="Low complexity" evidence="7">
    <location>
        <begin position="144"/>
        <end position="156"/>
    </location>
</feature>
<protein>
    <submittedName>
        <fullName evidence="9">V-rel avian reticuloendotheliosis viral oncogene homolog B</fullName>
    </submittedName>
</protein>
<feature type="domain" description="RHD" evidence="8">
    <location>
        <begin position="207"/>
        <end position="387"/>
    </location>
</feature>
<dbReference type="InterPro" id="IPR000451">
    <property type="entry name" value="NFkB/Dor"/>
</dbReference>
<dbReference type="GO" id="GO:0005829">
    <property type="term" value="C:cytosol"/>
    <property type="evidence" value="ECO:0007669"/>
    <property type="project" value="UniProtKB-ARBA"/>
</dbReference>
<dbReference type="GO" id="GO:0034097">
    <property type="term" value="P:response to cytokine"/>
    <property type="evidence" value="ECO:0007669"/>
    <property type="project" value="TreeGrafter"/>
</dbReference>
<feature type="region of interest" description="Disordered" evidence="7">
    <location>
        <begin position="640"/>
        <end position="660"/>
    </location>
</feature>
<dbReference type="AlphaFoldDB" id="A0AAQ4QEX8"/>
<dbReference type="PANTHER" id="PTHR24169">
    <property type="entry name" value="NUCLEAR FACTOR NF-KAPPA-B PROTEIN"/>
    <property type="match status" value="1"/>
</dbReference>
<keyword evidence="3" id="KW-0090">Biological rhythms</keyword>
<dbReference type="SUPFAM" id="SSF81296">
    <property type="entry name" value="E set domains"/>
    <property type="match status" value="1"/>
</dbReference>
<organism evidence="9 10">
    <name type="scientific">Gasterosteus aculeatus aculeatus</name>
    <name type="common">three-spined stickleback</name>
    <dbReference type="NCBI Taxonomy" id="481459"/>
    <lineage>
        <taxon>Eukaryota</taxon>
        <taxon>Metazoa</taxon>
        <taxon>Chordata</taxon>
        <taxon>Craniata</taxon>
        <taxon>Vertebrata</taxon>
        <taxon>Euteleostomi</taxon>
        <taxon>Actinopterygii</taxon>
        <taxon>Neopterygii</taxon>
        <taxon>Teleostei</taxon>
        <taxon>Neoteleostei</taxon>
        <taxon>Acanthomorphata</taxon>
        <taxon>Eupercaria</taxon>
        <taxon>Perciformes</taxon>
        <taxon>Cottioidei</taxon>
        <taxon>Gasterosteales</taxon>
        <taxon>Gasterosteidae</taxon>
        <taxon>Gasterosteus</taxon>
    </lineage>
</organism>
<keyword evidence="2" id="KW-0805">Transcription regulation</keyword>
<dbReference type="GO" id="GO:0045944">
    <property type="term" value="P:positive regulation of transcription by RNA polymerase II"/>
    <property type="evidence" value="ECO:0007669"/>
    <property type="project" value="TreeGrafter"/>
</dbReference>